<reference evidence="1" key="1">
    <citation type="journal article" date="2023" name="G3 (Bethesda)">
        <title>A reference genome for the long-term kleptoplast-retaining sea slug Elysia crispata morphotype clarki.</title>
        <authorList>
            <person name="Eastman K.E."/>
            <person name="Pendleton A.L."/>
            <person name="Shaikh M.A."/>
            <person name="Suttiyut T."/>
            <person name="Ogas R."/>
            <person name="Tomko P."/>
            <person name="Gavelis G."/>
            <person name="Widhalm J.R."/>
            <person name="Wisecaver J.H."/>
        </authorList>
    </citation>
    <scope>NUCLEOTIDE SEQUENCE</scope>
    <source>
        <strain evidence="1">ECLA1</strain>
    </source>
</reference>
<comment type="caution">
    <text evidence="1">The sequence shown here is derived from an EMBL/GenBank/DDBJ whole genome shotgun (WGS) entry which is preliminary data.</text>
</comment>
<evidence type="ECO:0000313" key="2">
    <source>
        <dbReference type="Proteomes" id="UP001283361"/>
    </source>
</evidence>
<keyword evidence="2" id="KW-1185">Reference proteome</keyword>
<protein>
    <submittedName>
        <fullName evidence="1">Uncharacterized protein</fullName>
    </submittedName>
</protein>
<dbReference type="AlphaFoldDB" id="A0AAE1B214"/>
<sequence length="99" mass="11360">MQRPRLRCACYVVESSPPVPCSQVSLHAISKRNILHFTTKIRCACYVVLFQWTLLPEKQAIFMRKTAKELRLEWTLGYLIPGVGRGSSQQLLQQSGSFY</sequence>
<name>A0AAE1B214_9GAST</name>
<dbReference type="EMBL" id="JAWDGP010000766">
    <property type="protein sequence ID" value="KAK3797411.1"/>
    <property type="molecule type" value="Genomic_DNA"/>
</dbReference>
<organism evidence="1 2">
    <name type="scientific">Elysia crispata</name>
    <name type="common">lettuce slug</name>
    <dbReference type="NCBI Taxonomy" id="231223"/>
    <lineage>
        <taxon>Eukaryota</taxon>
        <taxon>Metazoa</taxon>
        <taxon>Spiralia</taxon>
        <taxon>Lophotrochozoa</taxon>
        <taxon>Mollusca</taxon>
        <taxon>Gastropoda</taxon>
        <taxon>Heterobranchia</taxon>
        <taxon>Euthyneura</taxon>
        <taxon>Panpulmonata</taxon>
        <taxon>Sacoglossa</taxon>
        <taxon>Placobranchoidea</taxon>
        <taxon>Plakobranchidae</taxon>
        <taxon>Elysia</taxon>
    </lineage>
</organism>
<proteinExistence type="predicted"/>
<evidence type="ECO:0000313" key="1">
    <source>
        <dbReference type="EMBL" id="KAK3797411.1"/>
    </source>
</evidence>
<dbReference type="Proteomes" id="UP001283361">
    <property type="component" value="Unassembled WGS sequence"/>
</dbReference>
<gene>
    <name evidence="1" type="ORF">RRG08_035858</name>
</gene>
<accession>A0AAE1B214</accession>